<gene>
    <name evidence="2" type="ORF">GOBAR_AA37333</name>
</gene>
<name>A0A2P5VX05_GOSBA</name>
<feature type="compositionally biased region" description="Basic and acidic residues" evidence="1">
    <location>
        <begin position="55"/>
        <end position="68"/>
    </location>
</feature>
<proteinExistence type="predicted"/>
<evidence type="ECO:0000313" key="3">
    <source>
        <dbReference type="Proteomes" id="UP000239757"/>
    </source>
</evidence>
<protein>
    <submittedName>
        <fullName evidence="2">Uncharacterized protein</fullName>
    </submittedName>
</protein>
<dbReference type="EMBL" id="KZ670384">
    <property type="protein sequence ID" value="PPR83380.1"/>
    <property type="molecule type" value="Genomic_DNA"/>
</dbReference>
<reference evidence="2 3" key="1">
    <citation type="submission" date="2015-01" db="EMBL/GenBank/DDBJ databases">
        <title>Genome of allotetraploid Gossypium barbadense reveals genomic plasticity and fiber elongation in cotton evolution.</title>
        <authorList>
            <person name="Chen X."/>
            <person name="Liu X."/>
            <person name="Zhao B."/>
            <person name="Zheng H."/>
            <person name="Hu Y."/>
            <person name="Lu G."/>
            <person name="Yang C."/>
            <person name="Chen J."/>
            <person name="Shan C."/>
            <person name="Zhang L."/>
            <person name="Zhou Y."/>
            <person name="Wang L."/>
            <person name="Guo W."/>
            <person name="Bai Y."/>
            <person name="Ruan J."/>
            <person name="Shangguan X."/>
            <person name="Mao Y."/>
            <person name="Jiang J."/>
            <person name="Zhu Y."/>
            <person name="Lei J."/>
            <person name="Kang H."/>
            <person name="Chen S."/>
            <person name="He X."/>
            <person name="Wang R."/>
            <person name="Wang Y."/>
            <person name="Chen J."/>
            <person name="Wang L."/>
            <person name="Yu S."/>
            <person name="Wang B."/>
            <person name="Wei J."/>
            <person name="Song S."/>
            <person name="Lu X."/>
            <person name="Gao Z."/>
            <person name="Gu W."/>
            <person name="Deng X."/>
            <person name="Ma D."/>
            <person name="Wang S."/>
            <person name="Liang W."/>
            <person name="Fang L."/>
            <person name="Cai C."/>
            <person name="Zhu X."/>
            <person name="Zhou B."/>
            <person name="Zhang Y."/>
            <person name="Chen Z."/>
            <person name="Xu S."/>
            <person name="Zhu R."/>
            <person name="Wang S."/>
            <person name="Zhang T."/>
            <person name="Zhao G."/>
        </authorList>
    </citation>
    <scope>NUCLEOTIDE SEQUENCE [LARGE SCALE GENOMIC DNA]</scope>
    <source>
        <strain evidence="3">cv. Xinhai21</strain>
        <tissue evidence="2">Leaf</tissue>
    </source>
</reference>
<dbReference type="Proteomes" id="UP000239757">
    <property type="component" value="Unassembled WGS sequence"/>
</dbReference>
<feature type="region of interest" description="Disordered" evidence="1">
    <location>
        <begin position="49"/>
        <end position="87"/>
    </location>
</feature>
<evidence type="ECO:0000313" key="2">
    <source>
        <dbReference type="EMBL" id="PPR83380.1"/>
    </source>
</evidence>
<dbReference type="AlphaFoldDB" id="A0A2P5VX05"/>
<sequence length="87" mass="9010">MGKRGRTDSGKGIGRSERCVRWSGYESAIDAGGGGALVGVVRLWWGGGGGDQFDGEERKEKGAGKGKETVQQGVVLEAGKGTNKTNL</sequence>
<organism evidence="2 3">
    <name type="scientific">Gossypium barbadense</name>
    <name type="common">Sea Island cotton</name>
    <name type="synonym">Hibiscus barbadensis</name>
    <dbReference type="NCBI Taxonomy" id="3634"/>
    <lineage>
        <taxon>Eukaryota</taxon>
        <taxon>Viridiplantae</taxon>
        <taxon>Streptophyta</taxon>
        <taxon>Embryophyta</taxon>
        <taxon>Tracheophyta</taxon>
        <taxon>Spermatophyta</taxon>
        <taxon>Magnoliopsida</taxon>
        <taxon>eudicotyledons</taxon>
        <taxon>Gunneridae</taxon>
        <taxon>Pentapetalae</taxon>
        <taxon>rosids</taxon>
        <taxon>malvids</taxon>
        <taxon>Malvales</taxon>
        <taxon>Malvaceae</taxon>
        <taxon>Malvoideae</taxon>
        <taxon>Gossypium</taxon>
    </lineage>
</organism>
<evidence type="ECO:0000256" key="1">
    <source>
        <dbReference type="SAM" id="MobiDB-lite"/>
    </source>
</evidence>
<accession>A0A2P5VX05</accession>